<gene>
    <name evidence="1" type="ORF">NCTC13316_01388</name>
</gene>
<reference evidence="1 2" key="1">
    <citation type="submission" date="2018-06" db="EMBL/GenBank/DDBJ databases">
        <authorList>
            <consortium name="Pathogen Informatics"/>
            <person name="Doyle S."/>
        </authorList>
    </citation>
    <scope>NUCLEOTIDE SEQUENCE [LARGE SCALE GENOMIC DNA]</scope>
    <source>
        <strain evidence="1 2">NCTC13316</strain>
    </source>
</reference>
<dbReference type="Pfam" id="PF08895">
    <property type="entry name" value="DUF1840"/>
    <property type="match status" value="1"/>
</dbReference>
<organism evidence="1 2">
    <name type="scientific">Legionella busanensis</name>
    <dbReference type="NCBI Taxonomy" id="190655"/>
    <lineage>
        <taxon>Bacteria</taxon>
        <taxon>Pseudomonadati</taxon>
        <taxon>Pseudomonadota</taxon>
        <taxon>Gammaproteobacteria</taxon>
        <taxon>Legionellales</taxon>
        <taxon>Legionellaceae</taxon>
        <taxon>Legionella</taxon>
    </lineage>
</organism>
<sequence>MLVTFTSESYGRLTFFGDVARRLIKLMGHSDNIPGAIKAEDIGTALHNLLKGLAQIKDKVKSMQPDKDEDPEISLSTRAAPLIDMLKSAQKNQCNIIWQ</sequence>
<accession>A0A378JLW6</accession>
<dbReference type="RefSeq" id="WP_115330939.1">
    <property type="nucleotide sequence ID" value="NZ_CAAAHP010000001.1"/>
</dbReference>
<dbReference type="EMBL" id="UGOD01000001">
    <property type="protein sequence ID" value="STX51293.1"/>
    <property type="molecule type" value="Genomic_DNA"/>
</dbReference>
<keyword evidence="2" id="KW-1185">Reference proteome</keyword>
<dbReference type="Proteomes" id="UP000254794">
    <property type="component" value="Unassembled WGS sequence"/>
</dbReference>
<dbReference type="AlphaFoldDB" id="A0A378JLW6"/>
<evidence type="ECO:0000313" key="1">
    <source>
        <dbReference type="EMBL" id="STX51293.1"/>
    </source>
</evidence>
<name>A0A378JLW6_9GAMM</name>
<protein>
    <submittedName>
        <fullName evidence="1">Domain of uncharacterized function (DUF1840)</fullName>
    </submittedName>
</protein>
<evidence type="ECO:0000313" key="2">
    <source>
        <dbReference type="Proteomes" id="UP000254794"/>
    </source>
</evidence>
<dbReference type="OrthoDB" id="5625523at2"/>
<dbReference type="InterPro" id="IPR014991">
    <property type="entry name" value="DUF1840"/>
</dbReference>
<proteinExistence type="predicted"/>